<gene>
    <name evidence="2" type="ORF">ACH4F9_14985</name>
</gene>
<comment type="caution">
    <text evidence="2">The sequence shown here is derived from an EMBL/GenBank/DDBJ whole genome shotgun (WGS) entry which is preliminary data.</text>
</comment>
<proteinExistence type="predicted"/>
<name>A0ABW7QNM8_9ACTN</name>
<reference evidence="2 3" key="1">
    <citation type="submission" date="2024-10" db="EMBL/GenBank/DDBJ databases">
        <title>The Natural Products Discovery Center: Release of the First 8490 Sequenced Strains for Exploring Actinobacteria Biosynthetic Diversity.</title>
        <authorList>
            <person name="Kalkreuter E."/>
            <person name="Kautsar S.A."/>
            <person name="Yang D."/>
            <person name="Bader C.D."/>
            <person name="Teijaro C.N."/>
            <person name="Fluegel L."/>
            <person name="Davis C.M."/>
            <person name="Simpson J.R."/>
            <person name="Lauterbach L."/>
            <person name="Steele A.D."/>
            <person name="Gui C."/>
            <person name="Meng S."/>
            <person name="Li G."/>
            <person name="Viehrig K."/>
            <person name="Ye F."/>
            <person name="Su P."/>
            <person name="Kiefer A.F."/>
            <person name="Nichols A."/>
            <person name="Cepeda A.J."/>
            <person name="Yan W."/>
            <person name="Fan B."/>
            <person name="Jiang Y."/>
            <person name="Adhikari A."/>
            <person name="Zheng C.-J."/>
            <person name="Schuster L."/>
            <person name="Cowan T.M."/>
            <person name="Smanski M.J."/>
            <person name="Chevrette M.G."/>
            <person name="De Carvalho L.P.S."/>
            <person name="Shen B."/>
        </authorList>
    </citation>
    <scope>NUCLEOTIDE SEQUENCE [LARGE SCALE GENOMIC DNA]</scope>
    <source>
        <strain evidence="2 3">NPDC017990</strain>
    </source>
</reference>
<protein>
    <recommendedName>
        <fullName evidence="1">HTH lysR-type domain-containing protein</fullName>
    </recommendedName>
</protein>
<dbReference type="RefSeq" id="WP_397711833.1">
    <property type="nucleotide sequence ID" value="NZ_JBIRGN010000003.1"/>
</dbReference>
<evidence type="ECO:0000313" key="3">
    <source>
        <dbReference type="Proteomes" id="UP001610818"/>
    </source>
</evidence>
<dbReference type="Proteomes" id="UP001610818">
    <property type="component" value="Unassembled WGS sequence"/>
</dbReference>
<dbReference type="InterPro" id="IPR000847">
    <property type="entry name" value="LysR_HTH_N"/>
</dbReference>
<sequence>MELRHLSGFVAVAEEPHFGRAAEILRKQGDALLRLPEEEQEIRIGRYADRLTHAVMATLMDDPDALPRAALDHLAELAEGGQIPVATAKEQAAHV</sequence>
<evidence type="ECO:0000259" key="1">
    <source>
        <dbReference type="PROSITE" id="PS50931"/>
    </source>
</evidence>
<evidence type="ECO:0000313" key="2">
    <source>
        <dbReference type="EMBL" id="MFH8546303.1"/>
    </source>
</evidence>
<organism evidence="2 3">
    <name type="scientific">Streptomyces longisporoflavus</name>
    <dbReference type="NCBI Taxonomy" id="28044"/>
    <lineage>
        <taxon>Bacteria</taxon>
        <taxon>Bacillati</taxon>
        <taxon>Actinomycetota</taxon>
        <taxon>Actinomycetes</taxon>
        <taxon>Kitasatosporales</taxon>
        <taxon>Streptomycetaceae</taxon>
        <taxon>Streptomyces</taxon>
    </lineage>
</organism>
<dbReference type="PROSITE" id="PS50931">
    <property type="entry name" value="HTH_LYSR"/>
    <property type="match status" value="1"/>
</dbReference>
<keyword evidence="3" id="KW-1185">Reference proteome</keyword>
<dbReference type="EMBL" id="JBIRGQ010000003">
    <property type="protein sequence ID" value="MFH8546303.1"/>
    <property type="molecule type" value="Genomic_DNA"/>
</dbReference>
<accession>A0ABW7QNM8</accession>
<feature type="domain" description="HTH lysR-type" evidence="1">
    <location>
        <begin position="1"/>
        <end position="25"/>
    </location>
</feature>